<protein>
    <submittedName>
        <fullName evidence="1">Uncharacterized protein</fullName>
    </submittedName>
</protein>
<gene>
    <name evidence="1" type="ORF">AAE3_LOCUS4543</name>
</gene>
<accession>A0A8S0XPH2</accession>
<evidence type="ECO:0000313" key="2">
    <source>
        <dbReference type="Proteomes" id="UP000467700"/>
    </source>
</evidence>
<sequence length="128" mass="13767">MDSFKRRLPSLPTIAFTSHVGGVPKLPFVDQPIPGAALALVIFNLPVGLDSESALQPPALMMSCRASAWMNVGATLAGYLLIVLVHAESSPVSSQVPLKNSQHEAKVRFPGLISILVRTSEYQCNTFH</sequence>
<evidence type="ECO:0000313" key="1">
    <source>
        <dbReference type="EMBL" id="CAA7261937.1"/>
    </source>
</evidence>
<proteinExistence type="predicted"/>
<name>A0A8S0XPH2_CYCAE</name>
<dbReference type="AlphaFoldDB" id="A0A8S0XPH2"/>
<dbReference type="Proteomes" id="UP000467700">
    <property type="component" value="Unassembled WGS sequence"/>
</dbReference>
<reference evidence="1 2" key="1">
    <citation type="submission" date="2020-01" db="EMBL/GenBank/DDBJ databases">
        <authorList>
            <person name="Gupta K D."/>
        </authorList>
    </citation>
    <scope>NUCLEOTIDE SEQUENCE [LARGE SCALE GENOMIC DNA]</scope>
</reference>
<keyword evidence="2" id="KW-1185">Reference proteome</keyword>
<organism evidence="1 2">
    <name type="scientific">Cyclocybe aegerita</name>
    <name type="common">Black poplar mushroom</name>
    <name type="synonym">Agrocybe aegerita</name>
    <dbReference type="NCBI Taxonomy" id="1973307"/>
    <lineage>
        <taxon>Eukaryota</taxon>
        <taxon>Fungi</taxon>
        <taxon>Dikarya</taxon>
        <taxon>Basidiomycota</taxon>
        <taxon>Agaricomycotina</taxon>
        <taxon>Agaricomycetes</taxon>
        <taxon>Agaricomycetidae</taxon>
        <taxon>Agaricales</taxon>
        <taxon>Agaricineae</taxon>
        <taxon>Bolbitiaceae</taxon>
        <taxon>Cyclocybe</taxon>
    </lineage>
</organism>
<dbReference type="EMBL" id="CACVBS010000035">
    <property type="protein sequence ID" value="CAA7261937.1"/>
    <property type="molecule type" value="Genomic_DNA"/>
</dbReference>
<comment type="caution">
    <text evidence="1">The sequence shown here is derived from an EMBL/GenBank/DDBJ whole genome shotgun (WGS) entry which is preliminary data.</text>
</comment>